<evidence type="ECO:0000313" key="7">
    <source>
        <dbReference type="EMBL" id="MPM60259.1"/>
    </source>
</evidence>
<dbReference type="EMBL" id="VSSQ01017710">
    <property type="protein sequence ID" value="MPM60259.1"/>
    <property type="molecule type" value="Genomic_DNA"/>
</dbReference>
<dbReference type="PANTHER" id="PTHR33931">
    <property type="entry name" value="HOLIN-LIKE PROTEIN CIDA-RELATED"/>
    <property type="match status" value="1"/>
</dbReference>
<gene>
    <name evidence="7" type="ORF">SDC9_107110</name>
</gene>
<proteinExistence type="predicted"/>
<feature type="transmembrane region" description="Helical" evidence="6">
    <location>
        <begin position="87"/>
        <end position="111"/>
    </location>
</feature>
<feature type="transmembrane region" description="Helical" evidence="6">
    <location>
        <begin position="26"/>
        <end position="46"/>
    </location>
</feature>
<dbReference type="GO" id="GO:0005886">
    <property type="term" value="C:plasma membrane"/>
    <property type="evidence" value="ECO:0007669"/>
    <property type="project" value="UniProtKB-SubCell"/>
</dbReference>
<sequence>MKILKQVGILFGLCWVSMYFEKLLPFTFPSSVIALLLLLLLLLIRVVKVEHVREKSDFLLGNLPFFFIPATAGIIQYKEAVLSNGVAFLVICVVSMVVTFAVTAWAVQLTMRLIDRRSRK</sequence>
<keyword evidence="2" id="KW-1003">Cell membrane</keyword>
<evidence type="ECO:0000256" key="1">
    <source>
        <dbReference type="ARBA" id="ARBA00004651"/>
    </source>
</evidence>
<feature type="transmembrane region" description="Helical" evidence="6">
    <location>
        <begin position="58"/>
        <end position="75"/>
    </location>
</feature>
<name>A0A645B4A4_9ZZZZ</name>
<comment type="caution">
    <text evidence="7">The sequence shown here is derived from an EMBL/GenBank/DDBJ whole genome shotgun (WGS) entry which is preliminary data.</text>
</comment>
<keyword evidence="5 6" id="KW-0472">Membrane</keyword>
<accession>A0A645B4A4</accession>
<evidence type="ECO:0000256" key="6">
    <source>
        <dbReference type="SAM" id="Phobius"/>
    </source>
</evidence>
<evidence type="ECO:0000256" key="5">
    <source>
        <dbReference type="ARBA" id="ARBA00023136"/>
    </source>
</evidence>
<reference evidence="7" key="1">
    <citation type="submission" date="2019-08" db="EMBL/GenBank/DDBJ databases">
        <authorList>
            <person name="Kucharzyk K."/>
            <person name="Murdoch R.W."/>
            <person name="Higgins S."/>
            <person name="Loffler F."/>
        </authorList>
    </citation>
    <scope>NUCLEOTIDE SEQUENCE</scope>
</reference>
<evidence type="ECO:0008006" key="8">
    <source>
        <dbReference type="Google" id="ProtNLM"/>
    </source>
</evidence>
<dbReference type="AlphaFoldDB" id="A0A645B4A4"/>
<organism evidence="7">
    <name type="scientific">bioreactor metagenome</name>
    <dbReference type="NCBI Taxonomy" id="1076179"/>
    <lineage>
        <taxon>unclassified sequences</taxon>
        <taxon>metagenomes</taxon>
        <taxon>ecological metagenomes</taxon>
    </lineage>
</organism>
<protein>
    <recommendedName>
        <fullName evidence="8">Holin-like protein CidA</fullName>
    </recommendedName>
</protein>
<comment type="subcellular location">
    <subcellularLocation>
        <location evidence="1">Cell membrane</location>
        <topology evidence="1">Multi-pass membrane protein</topology>
    </subcellularLocation>
</comment>
<evidence type="ECO:0000256" key="2">
    <source>
        <dbReference type="ARBA" id="ARBA00022475"/>
    </source>
</evidence>
<dbReference type="InterPro" id="IPR005538">
    <property type="entry name" value="LrgA/CidA"/>
</dbReference>
<evidence type="ECO:0000256" key="3">
    <source>
        <dbReference type="ARBA" id="ARBA00022692"/>
    </source>
</evidence>
<keyword evidence="4 6" id="KW-1133">Transmembrane helix</keyword>
<keyword evidence="3 6" id="KW-0812">Transmembrane</keyword>
<dbReference type="Pfam" id="PF03788">
    <property type="entry name" value="LrgA"/>
    <property type="match status" value="1"/>
</dbReference>
<evidence type="ECO:0000256" key="4">
    <source>
        <dbReference type="ARBA" id="ARBA00022989"/>
    </source>
</evidence>
<dbReference type="PANTHER" id="PTHR33931:SF2">
    <property type="entry name" value="HOLIN-LIKE PROTEIN CIDA"/>
    <property type="match status" value="1"/>
</dbReference>